<dbReference type="Gene3D" id="3.30.420.10">
    <property type="entry name" value="Ribonuclease H-like superfamily/Ribonuclease H"/>
    <property type="match status" value="1"/>
</dbReference>
<dbReference type="PANTHER" id="PTHR33116:SF86">
    <property type="entry name" value="REVERSE TRANSCRIPTASE DOMAIN-CONTAINING PROTEIN"/>
    <property type="match status" value="1"/>
</dbReference>
<dbReference type="Gramene" id="OMO52435">
    <property type="protein sequence ID" value="OMO52435"/>
    <property type="gene ID" value="CCACVL1_29223"/>
</dbReference>
<organism evidence="2 3">
    <name type="scientific">Corchorus capsularis</name>
    <name type="common">Jute</name>
    <dbReference type="NCBI Taxonomy" id="210143"/>
    <lineage>
        <taxon>Eukaryota</taxon>
        <taxon>Viridiplantae</taxon>
        <taxon>Streptophyta</taxon>
        <taxon>Embryophyta</taxon>
        <taxon>Tracheophyta</taxon>
        <taxon>Spermatophyta</taxon>
        <taxon>Magnoliopsida</taxon>
        <taxon>eudicotyledons</taxon>
        <taxon>Gunneridae</taxon>
        <taxon>Pentapetalae</taxon>
        <taxon>rosids</taxon>
        <taxon>malvids</taxon>
        <taxon>Malvales</taxon>
        <taxon>Malvaceae</taxon>
        <taxon>Grewioideae</taxon>
        <taxon>Apeibeae</taxon>
        <taxon>Corchorus</taxon>
    </lineage>
</organism>
<keyword evidence="2" id="KW-0548">Nucleotidyltransferase</keyword>
<dbReference type="GO" id="GO:0003676">
    <property type="term" value="F:nucleic acid binding"/>
    <property type="evidence" value="ECO:0007669"/>
    <property type="project" value="InterPro"/>
</dbReference>
<dbReference type="Proteomes" id="UP000188268">
    <property type="component" value="Unassembled WGS sequence"/>
</dbReference>
<gene>
    <name evidence="2" type="ORF">CCACVL1_29223</name>
</gene>
<dbReference type="InterPro" id="IPR012337">
    <property type="entry name" value="RNaseH-like_sf"/>
</dbReference>
<dbReference type="OrthoDB" id="3261222at2759"/>
<keyword evidence="2" id="KW-0808">Transferase</keyword>
<protein>
    <submittedName>
        <fullName evidence="2">Reverse transcriptase</fullName>
    </submittedName>
</protein>
<dbReference type="Pfam" id="PF03372">
    <property type="entry name" value="Exo_endo_phos"/>
    <property type="match status" value="1"/>
</dbReference>
<dbReference type="Pfam" id="PF07727">
    <property type="entry name" value="RVT_2"/>
    <property type="match status" value="1"/>
</dbReference>
<dbReference type="SUPFAM" id="SSF56672">
    <property type="entry name" value="DNA/RNA polymerases"/>
    <property type="match status" value="1"/>
</dbReference>
<evidence type="ECO:0000313" key="3">
    <source>
        <dbReference type="Proteomes" id="UP000188268"/>
    </source>
</evidence>
<feature type="domain" description="Integrase catalytic" evidence="1">
    <location>
        <begin position="1224"/>
        <end position="1438"/>
    </location>
</feature>
<evidence type="ECO:0000313" key="2">
    <source>
        <dbReference type="EMBL" id="OMO52435.1"/>
    </source>
</evidence>
<comment type="caution">
    <text evidence="2">The sequence shown here is derived from an EMBL/GenBank/DDBJ whole genome shotgun (WGS) entry which is preliminary data.</text>
</comment>
<dbReference type="SUPFAM" id="SSF56219">
    <property type="entry name" value="DNase I-like"/>
    <property type="match status" value="1"/>
</dbReference>
<keyword evidence="3" id="KW-1185">Reference proteome</keyword>
<dbReference type="InterPro" id="IPR013103">
    <property type="entry name" value="RVT_2"/>
</dbReference>
<dbReference type="GO" id="GO:0015074">
    <property type="term" value="P:DNA integration"/>
    <property type="evidence" value="ECO:0007669"/>
    <property type="project" value="InterPro"/>
</dbReference>
<accession>A0A1R3G2Z0</accession>
<dbReference type="CDD" id="cd09272">
    <property type="entry name" value="RNase_HI_RT_Ty1"/>
    <property type="match status" value="1"/>
</dbReference>
<dbReference type="InterPro" id="IPR001584">
    <property type="entry name" value="Integrase_cat-core"/>
</dbReference>
<dbReference type="PANTHER" id="PTHR33116">
    <property type="entry name" value="REVERSE TRANSCRIPTASE ZINC-BINDING DOMAIN-CONTAINING PROTEIN-RELATED-RELATED"/>
    <property type="match status" value="1"/>
</dbReference>
<sequence length="1925" mass="218769">MATALSNLSRLSIQDEDETNGARVEENRVVIADADWLDGTEEGAPRFHLLGKLFSKRRANVEGFGNQMDCPIGIEQIKTHGQMIRKYSDYLRAETPDIKPRHFHTAISSLKSGGVRDSLVQRGRAVARAIAGDDEVGEVASRVGGLFGPKGKEPLVAEIEARSMRRLENGGLGLLGDVEGHQRQRVKGVVAGGEGLQCYGPDYLSLKVFEGSGANYEPQLVPGIGPSFVGPMMLQEGPEDMGSGSKQKGQLELGLDLKQASLLVPNSGPNIGLDSNGKGLSGTGHDTRGIFKFTATNRSGSKRAKPTYNNDFGPDIYSPSPTGNNSKFAIPYQTSSPTFVIGQDTSAGTNSVRKWRKMARVSSKYSFEALGPYTNLKDGRKRGFNSGIMITEGATSTKKSHDCEGYWELILQSPRRGLVQQQMSRTVRKLAKFISCNKPSILFLSETKKSSNAMEWIRVCLGYDSCLAVNCRGSDLATAWRFIGFYGRPETHRRNESWQLIRTLKAVSNLPWLLSGDFNEILRSDEKIGGLSRLFHQMDVFRLVIEEYNLQSLPVQGPLSTWLKRINGEIVFERLDRTFVDDRWWNRFGLSLKRHLITTVSDHLPLLILVKDQPVSLDIGQRLFKALGQWNKLVFGNVRYKLEAKRREFETVYGGLAGNDIDSFDECKRELDDFIAQEEVMWRQRSKALWLKEGDCNTKYFHSVAMNRRRKNTILGIEDESGIWKTDTGEVERIVCAYYQNLFTSSDPSEHLIDSVLANLPNRIDDDMRFQLDKPYSAEEIKEAIVSKAIANRMKLVLPSIISDCQSAFVPGRMIYDNAIIAFETIHFLRGKRTGKRGHMALKLDLSKAYDRVEWSFIEKYDSIVFLRASLEECEAILGLLHEFEQVSGQQVNIDKSAILFSSNTTEDVRRLVMWKLGVQRVLEQDKYLGLPIMIGKNRKRELQFIKERLAKRVSLWQNKLFSIAGKAVMIQSVGQSILVYPMSVFCFPKGFIHELNMILAKFWWGDSVEKRKIHWKAWEELCVSKLDGRLGFRDFEAFNLALLAKQCWRIYHNPDSLCSRILKAKYFPRSNFFDAALGNNPSFVWRSLLEGRKVIEEGSRWRIGQGDFSFWHTKWLAESPCSRPRPKEGIVLSNEKVKDMINVEEKQWNVDKLLELVLDEDVSRIMCIPIPRVSRPDHTLIWDGSLLGEFTIKSAYFVARKILGWVDNVDEQQRLSWRRVWGVNTLPKVRKQVWELSAPWILLCVEEWRNEDDFWLRLIDKASRLGLSAARPLDTMARVGKRWQPPPIGRLKINVDASFCSSTLEAGLGPYFISLIAMHDDVCNDYVKWHARLGHKGREHLFELFEELCDEKGILRQLTIPGTPQQNGVVERRNRTLLDMLSVSFKSVLSTPHELLTGEKPDLEWTNAMNDEMESMKTNHVWDLVDLPPGRKTIGNKWVLKVKRKADGSIERYKARLVAKGHTQQEGVDYEETFSPVVRFASIRLILAIVANFDLELYQMDVKTAFLNGELDEEIYMDQPEAFVAKCQERKICKLKRSIYGLKQSSRQWYLRFHQAIIQNGFEMIEEDHCVYVKRSKGSFVILSLYVDDILLAGNDMEMIVTTKKWLSSNFEMKDMGEANYVLGVKILRDRSKRLLGLSQETYIKKILERFQMQNCKPIDTPIAKGETLSLQLTPKTSDEQKQMARVPYSSAVGSLISNLNLIGYTDADWGGDLDERKSTSGYAFLLNGGAITWSSKKQSCNALSTMEAEFIACSAVVQEAVWLKRFLGSLGVPSAVDPVTIHCDSMAAIAYTKDPKYHGRTKHIDMRNNYIRDLIAQKEVILEHISTSHMVADPLTKPIPRDAYVTHEVEEWIPASSPCESYEGLDKPYIVPLVTFDYVIRRGMDVCYFGMLPKTMDDSVLRDITGKAVCFKPSDMRARGKTI</sequence>
<dbReference type="InterPro" id="IPR005135">
    <property type="entry name" value="Endo/exonuclease/phosphatase"/>
</dbReference>
<dbReference type="SUPFAM" id="SSF53098">
    <property type="entry name" value="Ribonuclease H-like"/>
    <property type="match status" value="1"/>
</dbReference>
<dbReference type="InterPro" id="IPR036691">
    <property type="entry name" value="Endo/exonu/phosph_ase_sf"/>
</dbReference>
<evidence type="ECO:0000259" key="1">
    <source>
        <dbReference type="PROSITE" id="PS50994"/>
    </source>
</evidence>
<name>A0A1R3G2Z0_COCAP</name>
<dbReference type="Gene3D" id="3.60.10.10">
    <property type="entry name" value="Endonuclease/exonuclease/phosphatase"/>
    <property type="match status" value="1"/>
</dbReference>
<reference evidence="2 3" key="1">
    <citation type="submission" date="2013-09" db="EMBL/GenBank/DDBJ databases">
        <title>Corchorus capsularis genome sequencing.</title>
        <authorList>
            <person name="Alam M."/>
            <person name="Haque M.S."/>
            <person name="Islam M.S."/>
            <person name="Emdad E.M."/>
            <person name="Islam M.M."/>
            <person name="Ahmed B."/>
            <person name="Halim A."/>
            <person name="Hossen Q.M.M."/>
            <person name="Hossain M.Z."/>
            <person name="Ahmed R."/>
            <person name="Khan M.M."/>
            <person name="Islam R."/>
            <person name="Rashid M.M."/>
            <person name="Khan S.A."/>
            <person name="Rahman M.S."/>
            <person name="Alam M."/>
        </authorList>
    </citation>
    <scope>NUCLEOTIDE SEQUENCE [LARGE SCALE GENOMIC DNA]</scope>
    <source>
        <strain evidence="3">cv. CVL-1</strain>
        <tissue evidence="2">Whole seedling</tissue>
    </source>
</reference>
<dbReference type="GO" id="GO:0003964">
    <property type="term" value="F:RNA-directed DNA polymerase activity"/>
    <property type="evidence" value="ECO:0007669"/>
    <property type="project" value="UniProtKB-KW"/>
</dbReference>
<keyword evidence="2" id="KW-0695">RNA-directed DNA polymerase</keyword>
<dbReference type="PROSITE" id="PS50994">
    <property type="entry name" value="INTEGRASE"/>
    <property type="match status" value="1"/>
</dbReference>
<dbReference type="InterPro" id="IPR043502">
    <property type="entry name" value="DNA/RNA_pol_sf"/>
</dbReference>
<proteinExistence type="predicted"/>
<dbReference type="EMBL" id="AWWV01015515">
    <property type="protein sequence ID" value="OMO52435.1"/>
    <property type="molecule type" value="Genomic_DNA"/>
</dbReference>
<dbReference type="InterPro" id="IPR036397">
    <property type="entry name" value="RNaseH_sf"/>
</dbReference>